<keyword evidence="3" id="KW-1185">Reference proteome</keyword>
<feature type="compositionally biased region" description="Low complexity" evidence="1">
    <location>
        <begin position="88"/>
        <end position="98"/>
    </location>
</feature>
<feature type="region of interest" description="Disordered" evidence="1">
    <location>
        <begin position="60"/>
        <end position="207"/>
    </location>
</feature>
<protein>
    <submittedName>
        <fullName evidence="2">Uncharacterized protein</fullName>
    </submittedName>
</protein>
<name>A0ABT1JYN6_9ACTN</name>
<feature type="compositionally biased region" description="Basic and acidic residues" evidence="1">
    <location>
        <begin position="113"/>
        <end position="130"/>
    </location>
</feature>
<reference evidence="2 3" key="1">
    <citation type="submission" date="2022-06" db="EMBL/GenBank/DDBJ databases">
        <title>Sequencing the genomes of 1000 actinobacteria strains.</title>
        <authorList>
            <person name="Klenk H.-P."/>
        </authorList>
    </citation>
    <scope>NUCLEOTIDE SEQUENCE [LARGE SCALE GENOMIC DNA]</scope>
    <source>
        <strain evidence="2 3">DSM 44170</strain>
    </source>
</reference>
<organism evidence="2 3">
    <name type="scientific">Nonomuraea roseoviolacea subsp. carminata</name>
    <dbReference type="NCBI Taxonomy" id="160689"/>
    <lineage>
        <taxon>Bacteria</taxon>
        <taxon>Bacillati</taxon>
        <taxon>Actinomycetota</taxon>
        <taxon>Actinomycetes</taxon>
        <taxon>Streptosporangiales</taxon>
        <taxon>Streptosporangiaceae</taxon>
        <taxon>Nonomuraea</taxon>
    </lineage>
</organism>
<evidence type="ECO:0000313" key="3">
    <source>
        <dbReference type="Proteomes" id="UP001320766"/>
    </source>
</evidence>
<comment type="caution">
    <text evidence="2">The sequence shown here is derived from an EMBL/GenBank/DDBJ whole genome shotgun (WGS) entry which is preliminary data.</text>
</comment>
<proteinExistence type="predicted"/>
<evidence type="ECO:0000313" key="2">
    <source>
        <dbReference type="EMBL" id="MCP2346860.1"/>
    </source>
</evidence>
<sequence>MGTSKQMTFTLACAVAFSVLVPGAAGYLSGRLEAVESAERQLHAIETRLRSREAREARQAWPVAYPAPCSVQPPEIRQPGPRQPGPRQPGVRQPGVRQPDVRQPGEAPAPVGRSHDREARPPAVRERDARPPGPHEAQAGPPAPQEQERGARRLSTPGEQREARPPASQTRPQAPLTREGAALGRATGDGGTGAQAHRPATTDPFGWLPQLLDRLRWDR</sequence>
<dbReference type="Proteomes" id="UP001320766">
    <property type="component" value="Unassembled WGS sequence"/>
</dbReference>
<dbReference type="EMBL" id="JAMZEC010000001">
    <property type="protein sequence ID" value="MCP2346860.1"/>
    <property type="molecule type" value="Genomic_DNA"/>
</dbReference>
<accession>A0ABT1JYN6</accession>
<gene>
    <name evidence="2" type="ORF">HD595_002982</name>
</gene>
<evidence type="ECO:0000256" key="1">
    <source>
        <dbReference type="SAM" id="MobiDB-lite"/>
    </source>
</evidence>